<feature type="domain" description="Formylmethanofuran dehydrogenase subunit E" evidence="3">
    <location>
        <begin position="675"/>
        <end position="741"/>
    </location>
</feature>
<feature type="domain" description="Formylmethanofuran dehydrogenase subunit E" evidence="3">
    <location>
        <begin position="292"/>
        <end position="436"/>
    </location>
</feature>
<protein>
    <submittedName>
        <fullName evidence="4">Protein containing a metal-binding domain shared with formylmethanofuran dehydrogenase subunit E</fullName>
    </submittedName>
</protein>
<dbReference type="InterPro" id="IPR003814">
    <property type="entry name" value="FmdEsu_dom"/>
</dbReference>
<dbReference type="STRING" id="190974.SAMN05216439_0598"/>
<feature type="region of interest" description="Disordered" evidence="1">
    <location>
        <begin position="856"/>
        <end position="905"/>
    </location>
</feature>
<reference evidence="4 5" key="1">
    <citation type="submission" date="2016-10" db="EMBL/GenBank/DDBJ databases">
        <authorList>
            <person name="de Groot N.N."/>
        </authorList>
    </citation>
    <scope>NUCLEOTIDE SEQUENCE [LARGE SCALE GENOMIC DNA]</scope>
    <source>
        <strain evidence="4 5">DSM 11978</strain>
    </source>
</reference>
<dbReference type="Pfam" id="PF02663">
    <property type="entry name" value="FmdE"/>
    <property type="match status" value="2"/>
</dbReference>
<evidence type="ECO:0000256" key="1">
    <source>
        <dbReference type="SAM" id="MobiDB-lite"/>
    </source>
</evidence>
<evidence type="ECO:0000259" key="3">
    <source>
        <dbReference type="Pfam" id="PF02663"/>
    </source>
</evidence>
<evidence type="ECO:0000313" key="5">
    <source>
        <dbReference type="Proteomes" id="UP000199506"/>
    </source>
</evidence>
<dbReference type="OrthoDB" id="31120at2157"/>
<feature type="transmembrane region" description="Helical" evidence="2">
    <location>
        <begin position="952"/>
        <end position="971"/>
    </location>
</feature>
<sequence>MGGKNINKHLISLLFFCILVLLMAGGVYAEDIGNSDVFENPISTDIQQDDLSEDDLDISNLNVKVNYQYADDNGKINPTIKVNDKHIISKEFNSSYQNYNVIINSTNIADKLNISISAPGYLTQYKIVTPNMGKSILANVTFNMESSESYKLGRDVTAEADKLLDFKNADDVLAITTAGVAKYNSKTSEDAMEAMVNYGKISYSNILMLRQSAIDPIDFAFIVKKGNELKAIIFQNASTKYSYLGTISENMTKAQWNKYYKSLVGENSWAFASLANGWAAGVSREILQEAAFHGHICEGTLGGYSIIQALLKYYPPEQENNPGGIGSPADITAYKVLGVPGGSDDDAALFFLDDTIGKTGYAGMNTTNTGATENMIGFIKWNSKQKTGDLIIMSFNSTKLKKLFKKETKINADAGSLEELKYCSWWINKINNNPEKLVDFLYEFTGLNQEQYNYLMGTTENITYDGEPAEYGLDGHGLDLNYILSLNLPTAKRTINSVAHAKLTDAELKQIGIDAANKAKKIFNEELGVEIDRDDIDFLALTDAGYAFLNGQDTVVVRDGLHEVLGGTLYSQNLLSLHQAVWKPLWFAFAIRYPDSDLVDMIYLRYNPDTKDFFVGTLDGNRVVDIGFETLNNSDKLKAIAKSFVPDGNWFNIQSIVNAWNEHPLFDQMATFLYHAHVCPGVQPGFFITDYIQEKYPLGENESYTYIASSIYCKDDSLTYLLDLSPGLGTFYVQKLPKNETENGISQGVLVVWDKNLKIGKAVIVNFDDWGTIDTSMYVTSEAKRASQIKAYIDIYGNRNNPNVKSKPIVSTVNEKWITEEQFNMLKQGAGDDFNVLSYLKSLDDVTKEDLLKSINQNSNSNSNSNSKPNINPNSNSNSNSNSSSNAIASHTNSNPSSSGSVGTSGAVVSSAYVGEFTKDAESEDSQNGPDDAKSYEVSKSPAAKSADSNSLIYALIGVLAIGILLGVGYMKRDKK</sequence>
<feature type="region of interest" description="Disordered" evidence="1">
    <location>
        <begin position="919"/>
        <end position="947"/>
    </location>
</feature>
<dbReference type="SUPFAM" id="SSF143555">
    <property type="entry name" value="FwdE-like"/>
    <property type="match status" value="2"/>
</dbReference>
<proteinExistence type="predicted"/>
<dbReference type="Proteomes" id="UP000199506">
    <property type="component" value="Unassembled WGS sequence"/>
</dbReference>
<dbReference type="RefSeq" id="WP_091698572.1">
    <property type="nucleotide sequence ID" value="NZ_FOAK01000001.1"/>
</dbReference>
<organism evidence="4 5">
    <name type="scientific">Methanobrevibacter gottschalkii</name>
    <dbReference type="NCBI Taxonomy" id="190974"/>
    <lineage>
        <taxon>Archaea</taxon>
        <taxon>Methanobacteriati</taxon>
        <taxon>Methanobacteriota</taxon>
        <taxon>Methanomada group</taxon>
        <taxon>Methanobacteria</taxon>
        <taxon>Methanobacteriales</taxon>
        <taxon>Methanobacteriaceae</taxon>
        <taxon>Methanobrevibacter</taxon>
    </lineage>
</organism>
<keyword evidence="2" id="KW-0472">Membrane</keyword>
<evidence type="ECO:0000256" key="2">
    <source>
        <dbReference type="SAM" id="Phobius"/>
    </source>
</evidence>
<dbReference type="Gene3D" id="3.30.1330.130">
    <property type="match status" value="1"/>
</dbReference>
<accession>A0A1H7F5Y7</accession>
<dbReference type="EMBL" id="FOAK01000001">
    <property type="protein sequence ID" value="SEK21428.1"/>
    <property type="molecule type" value="Genomic_DNA"/>
</dbReference>
<gene>
    <name evidence="4" type="ORF">SAMN05216439_0598</name>
</gene>
<keyword evidence="2" id="KW-1133">Transmembrane helix</keyword>
<evidence type="ECO:0000313" key="4">
    <source>
        <dbReference type="EMBL" id="SEK21428.1"/>
    </source>
</evidence>
<name>A0A1H7F5Y7_9EURY</name>
<keyword evidence="2" id="KW-0812">Transmembrane</keyword>
<dbReference type="AlphaFoldDB" id="A0A1H7F5Y7"/>